<keyword evidence="3 8" id="KW-0812">Transmembrane</keyword>
<dbReference type="InterPro" id="IPR032692">
    <property type="entry name" value="YccS_N"/>
</dbReference>
<feature type="transmembrane region" description="Helical" evidence="8">
    <location>
        <begin position="449"/>
        <end position="473"/>
    </location>
</feature>
<comment type="subcellular location">
    <subcellularLocation>
        <location evidence="1">Cell membrane</location>
        <topology evidence="1">Multi-pass membrane protein</topology>
    </subcellularLocation>
</comment>
<feature type="transmembrane region" description="Helical" evidence="8">
    <location>
        <begin position="517"/>
        <end position="534"/>
    </location>
</feature>
<feature type="region of interest" description="Disordered" evidence="7">
    <location>
        <begin position="662"/>
        <end position="691"/>
    </location>
</feature>
<evidence type="ECO:0000256" key="6">
    <source>
        <dbReference type="ARBA" id="ARBA00043993"/>
    </source>
</evidence>
<dbReference type="Pfam" id="PF13515">
    <property type="entry name" value="FUSC_2"/>
    <property type="match status" value="1"/>
</dbReference>
<evidence type="ECO:0000256" key="8">
    <source>
        <dbReference type="SAM" id="Phobius"/>
    </source>
</evidence>
<keyword evidence="12" id="KW-1185">Reference proteome</keyword>
<accession>A0A327XDP1</accession>
<name>A0A327XDP1_LARAB</name>
<dbReference type="AlphaFoldDB" id="A0A327XDP1"/>
<feature type="transmembrane region" description="Helical" evidence="8">
    <location>
        <begin position="138"/>
        <end position="157"/>
    </location>
</feature>
<evidence type="ECO:0000256" key="3">
    <source>
        <dbReference type="ARBA" id="ARBA00022692"/>
    </source>
</evidence>
<feature type="transmembrane region" description="Helical" evidence="8">
    <location>
        <begin position="90"/>
        <end position="110"/>
    </location>
</feature>
<dbReference type="InterPro" id="IPR049453">
    <property type="entry name" value="Memb_transporter_dom"/>
</dbReference>
<feature type="transmembrane region" description="Helical" evidence="8">
    <location>
        <begin position="485"/>
        <end position="505"/>
    </location>
</feature>
<gene>
    <name evidence="11" type="ORF">LX87_00486</name>
</gene>
<evidence type="ECO:0000256" key="4">
    <source>
        <dbReference type="ARBA" id="ARBA00022989"/>
    </source>
</evidence>
<keyword evidence="4 8" id="KW-1133">Transmembrane helix</keyword>
<evidence type="ECO:0000256" key="7">
    <source>
        <dbReference type="SAM" id="MobiDB-lite"/>
    </source>
</evidence>
<dbReference type="Proteomes" id="UP000248790">
    <property type="component" value="Unassembled WGS sequence"/>
</dbReference>
<evidence type="ECO:0000256" key="2">
    <source>
        <dbReference type="ARBA" id="ARBA00022475"/>
    </source>
</evidence>
<comment type="similarity">
    <text evidence="6">Belongs to the YccS/YhfK family.</text>
</comment>
<evidence type="ECO:0000313" key="12">
    <source>
        <dbReference type="Proteomes" id="UP000248790"/>
    </source>
</evidence>
<dbReference type="PANTHER" id="PTHR30509:SF8">
    <property type="entry name" value="INNER MEMBRANE PROTEIN YCCS"/>
    <property type="match status" value="1"/>
</dbReference>
<feature type="transmembrane region" description="Helical" evidence="8">
    <location>
        <begin position="68"/>
        <end position="85"/>
    </location>
</feature>
<evidence type="ECO:0000259" key="9">
    <source>
        <dbReference type="Pfam" id="PF12805"/>
    </source>
</evidence>
<proteinExistence type="inferred from homology"/>
<evidence type="ECO:0000259" key="10">
    <source>
        <dbReference type="Pfam" id="PF13515"/>
    </source>
</evidence>
<evidence type="ECO:0000313" key="11">
    <source>
        <dbReference type="EMBL" id="RAK02366.1"/>
    </source>
</evidence>
<dbReference type="Pfam" id="PF12805">
    <property type="entry name" value="FUSC-like"/>
    <property type="match status" value="1"/>
</dbReference>
<dbReference type="RefSeq" id="WP_111626573.1">
    <property type="nucleotide sequence ID" value="NZ_QLMC01000001.1"/>
</dbReference>
<evidence type="ECO:0000256" key="5">
    <source>
        <dbReference type="ARBA" id="ARBA00023136"/>
    </source>
</evidence>
<protein>
    <submittedName>
        <fullName evidence="11">Putative membrane protein (TIGR01666 family)</fullName>
    </submittedName>
</protein>
<reference evidence="11 12" key="1">
    <citation type="submission" date="2018-06" db="EMBL/GenBank/DDBJ databases">
        <title>Genomic Encyclopedia of Archaeal and Bacterial Type Strains, Phase II (KMG-II): from individual species to whole genera.</title>
        <authorList>
            <person name="Goeker M."/>
        </authorList>
    </citation>
    <scope>NUCLEOTIDE SEQUENCE [LARGE SCALE GENOMIC DNA]</scope>
    <source>
        <strain evidence="11 12">DSM 21851</strain>
    </source>
</reference>
<organism evidence="11 12">
    <name type="scientific">Larkinella arboricola</name>
    <dbReference type="NCBI Taxonomy" id="643671"/>
    <lineage>
        <taxon>Bacteria</taxon>
        <taxon>Pseudomonadati</taxon>
        <taxon>Bacteroidota</taxon>
        <taxon>Cytophagia</taxon>
        <taxon>Cytophagales</taxon>
        <taxon>Spirosomataceae</taxon>
        <taxon>Larkinella</taxon>
    </lineage>
</organism>
<feature type="transmembrane region" description="Helical" evidence="8">
    <location>
        <begin position="20"/>
        <end position="38"/>
    </location>
</feature>
<dbReference type="OrthoDB" id="8670769at2"/>
<sequence>MKRQIREIRYFLSGQHFSDGLRITLAILIPSVGFYHFGDFETGLPISLGALWASITDAPGPVMHRRNGMLAGTLLIVLVSLITGFTRANVWLLGVEIALFSFFFSLFAIYGNRATSVGTAGLLSMILMMDRDLEPAAVWQYAALVCAGGLWYTAISLSSTQLRPYRAAQQALGECIHEISKFLLIKAEFYSIRTDLQEDYRKLVTQQAVVSEKQDAVRELLFKTRVILKESTWTGRLLVLTFSDIVDLYEQIVAMYYDYTSIRERFGKTGILDEIARLIRQLAIEMDYIGLAIQTNRPYKSRADLMRHLERLKTRIDEIGQQEKDNSNFVLKKILISLRNLNQRLTTIHTYLSADGDKNPNDREAPEYSRFVSHQEIDPKLILNNLTLSSSFFRHSLRMTVACLIGFLTAKLIAYGHHSYWVLLTVSVILKPAFSLTKQRNYERIIGTVAGGLIGVIILMLAPNNTVLFWVMLPLMLGAYSFQRTNYIVMVILMTPYILIMLHFLGLGGISVVEERVLDTLIGCAIAFAASYLFPRWESQQLKGLLHEVLEANRNYLRILVDTLSGKPLIITDYKLARKAVYVNSANLSAAFQRMTSEPQSKQWHRNDIHEFVVLNHILSSNIATITSARLNAERLTACPPELLRPARRALTVLNESLKRLDEEAAKTAPEPPVTETSSLEKPDPMVTEDPTLKEQLEFIQKLAHDISKLTDTILT</sequence>
<dbReference type="PANTHER" id="PTHR30509">
    <property type="entry name" value="P-HYDROXYBENZOIC ACID EFFLUX PUMP SUBUNIT-RELATED"/>
    <property type="match status" value="1"/>
</dbReference>
<evidence type="ECO:0000256" key="1">
    <source>
        <dbReference type="ARBA" id="ARBA00004651"/>
    </source>
</evidence>
<keyword evidence="2" id="KW-1003">Cell membrane</keyword>
<keyword evidence="5 8" id="KW-0472">Membrane</keyword>
<feature type="domain" description="Integral membrane protein YccS N-terminal" evidence="9">
    <location>
        <begin position="69"/>
        <end position="348"/>
    </location>
</feature>
<comment type="caution">
    <text evidence="11">The sequence shown here is derived from an EMBL/GenBank/DDBJ whole genome shotgun (WGS) entry which is preliminary data.</text>
</comment>
<dbReference type="EMBL" id="QLMC01000001">
    <property type="protein sequence ID" value="RAK02366.1"/>
    <property type="molecule type" value="Genomic_DNA"/>
</dbReference>
<feature type="domain" description="Integral membrane bound transporter" evidence="10">
    <location>
        <begin position="405"/>
        <end position="529"/>
    </location>
</feature>
<dbReference type="GO" id="GO:0005886">
    <property type="term" value="C:plasma membrane"/>
    <property type="evidence" value="ECO:0007669"/>
    <property type="project" value="UniProtKB-SubCell"/>
</dbReference>